<dbReference type="Proteomes" id="UP001557465">
    <property type="component" value="Unassembled WGS sequence"/>
</dbReference>
<dbReference type="Gene3D" id="3.40.50.720">
    <property type="entry name" value="NAD(P)-binding Rossmann-like Domain"/>
    <property type="match status" value="1"/>
</dbReference>
<feature type="domain" description="Gfo/Idh/MocA-like oxidoreductase N-terminal" evidence="1">
    <location>
        <begin position="7"/>
        <end position="119"/>
    </location>
</feature>
<accession>A0ABV3TSG8</accession>
<dbReference type="Gene3D" id="3.30.360.10">
    <property type="entry name" value="Dihydrodipicolinate Reductase, domain 2"/>
    <property type="match status" value="1"/>
</dbReference>
<evidence type="ECO:0000313" key="3">
    <source>
        <dbReference type="EMBL" id="MEX1663714.1"/>
    </source>
</evidence>
<reference evidence="3 4" key="1">
    <citation type="journal article" date="2011" name="Int. J. Syst. Evol. Microbiol.">
        <title>Zhongshania antarctica gen. nov., sp. nov. and Zhongshania guokunii sp. nov., gammaproteobacteria respectively isolated from coastal attached (fast) ice and surface seawater of the Antarctic.</title>
        <authorList>
            <person name="Li H.J."/>
            <person name="Zhang X.Y."/>
            <person name="Chen C.X."/>
            <person name="Zhang Y.J."/>
            <person name="Gao Z.M."/>
            <person name="Yu Y."/>
            <person name="Chen X.L."/>
            <person name="Chen B."/>
            <person name="Zhang Y.Z."/>
        </authorList>
    </citation>
    <scope>NUCLEOTIDE SEQUENCE [LARGE SCALE GENOMIC DNA]</scope>
    <source>
        <strain evidence="3 4">15-R06ZXC-3</strain>
    </source>
</reference>
<dbReference type="InterPro" id="IPR055170">
    <property type="entry name" value="GFO_IDH_MocA-like_dom"/>
</dbReference>
<dbReference type="InterPro" id="IPR000683">
    <property type="entry name" value="Gfo/Idh/MocA-like_OxRdtase_N"/>
</dbReference>
<dbReference type="Pfam" id="PF22725">
    <property type="entry name" value="GFO_IDH_MocA_C3"/>
    <property type="match status" value="1"/>
</dbReference>
<evidence type="ECO:0000259" key="2">
    <source>
        <dbReference type="Pfam" id="PF22725"/>
    </source>
</evidence>
<protein>
    <submittedName>
        <fullName evidence="3">Gfo/Idh/MocA family protein</fullName>
    </submittedName>
</protein>
<proteinExistence type="predicted"/>
<gene>
    <name evidence="3" type="ORF">AB4874_19210</name>
</gene>
<dbReference type="Pfam" id="PF01408">
    <property type="entry name" value="GFO_IDH_MocA"/>
    <property type="match status" value="1"/>
</dbReference>
<dbReference type="SUPFAM" id="SSF51735">
    <property type="entry name" value="NAD(P)-binding Rossmann-fold domains"/>
    <property type="match status" value="1"/>
</dbReference>
<organism evidence="3 4">
    <name type="scientific">Thioclava arctica</name>
    <dbReference type="NCBI Taxonomy" id="3238301"/>
    <lineage>
        <taxon>Bacteria</taxon>
        <taxon>Pseudomonadati</taxon>
        <taxon>Pseudomonadota</taxon>
        <taxon>Alphaproteobacteria</taxon>
        <taxon>Rhodobacterales</taxon>
        <taxon>Paracoccaceae</taxon>
        <taxon>Thioclava</taxon>
    </lineage>
</organism>
<dbReference type="EMBL" id="JBFRYC010000025">
    <property type="protein sequence ID" value="MEX1663714.1"/>
    <property type="molecule type" value="Genomic_DNA"/>
</dbReference>
<evidence type="ECO:0000259" key="1">
    <source>
        <dbReference type="Pfam" id="PF01408"/>
    </source>
</evidence>
<dbReference type="SUPFAM" id="SSF55347">
    <property type="entry name" value="Glyceraldehyde-3-phosphate dehydrogenase-like, C-terminal domain"/>
    <property type="match status" value="1"/>
</dbReference>
<dbReference type="PANTHER" id="PTHR43708:SF8">
    <property type="entry name" value="OXIDOREDUCTASE"/>
    <property type="match status" value="1"/>
</dbReference>
<comment type="caution">
    <text evidence="3">The sequence shown here is derived from an EMBL/GenBank/DDBJ whole genome shotgun (WGS) entry which is preliminary data.</text>
</comment>
<name>A0ABV3TSG8_9RHOB</name>
<feature type="domain" description="GFO/IDH/MocA-like oxidoreductase" evidence="2">
    <location>
        <begin position="133"/>
        <end position="252"/>
    </location>
</feature>
<sequence>MTNAPFRGALIGCGFFSQFHLHAWSGLEGAEIVAVCDRDEGRARETAKRFNIASVYTDAEAMFAHETLDFVDIATTAPSHRPLVELALRHAGTVVCQKPFAETIEDAEAMVVAANAAEADLIIHENFRWQKPFVTMKELIEQNRLGALQFARFSFRHGFDNYVNQPYLAELERFTIMDVGLHLFDLARHFMGEVSNISCSTQRLNPKVRGEDAFTALLVHSGGLTTICDCSFRSVIDPDPFPRTVAWIEGEDASLGLEADGRLTLHGKNGREIFHAAPDIPSWGEAPWHFVQDSVIRFQSHVTDVLSGRAKPQPSGAHNLKTLELAFSAYEAAASGKTITFS</sequence>
<keyword evidence="4" id="KW-1185">Reference proteome</keyword>
<dbReference type="PANTHER" id="PTHR43708">
    <property type="entry name" value="CONSERVED EXPRESSED OXIDOREDUCTASE (EUROFUNG)"/>
    <property type="match status" value="1"/>
</dbReference>
<dbReference type="InterPro" id="IPR051317">
    <property type="entry name" value="Gfo/Idh/MocA_oxidoreduct"/>
</dbReference>
<evidence type="ECO:0000313" key="4">
    <source>
        <dbReference type="Proteomes" id="UP001557465"/>
    </source>
</evidence>
<dbReference type="RefSeq" id="WP_368393214.1">
    <property type="nucleotide sequence ID" value="NZ_JBFRYC010000025.1"/>
</dbReference>
<dbReference type="InterPro" id="IPR036291">
    <property type="entry name" value="NAD(P)-bd_dom_sf"/>
</dbReference>